<evidence type="ECO:0000313" key="1">
    <source>
        <dbReference type="EMBL" id="GEO33039.1"/>
    </source>
</evidence>
<dbReference type="Proteomes" id="UP000321181">
    <property type="component" value="Unassembled WGS sequence"/>
</dbReference>
<dbReference type="EMBL" id="BJYY01000002">
    <property type="protein sequence ID" value="GEO33039.1"/>
    <property type="molecule type" value="Genomic_DNA"/>
</dbReference>
<evidence type="ECO:0000313" key="2">
    <source>
        <dbReference type="Proteomes" id="UP000321181"/>
    </source>
</evidence>
<dbReference type="AlphaFoldDB" id="A0A512D9A4"/>
<comment type="caution">
    <text evidence="1">The sequence shown here is derived from an EMBL/GenBank/DDBJ whole genome shotgun (WGS) entry which is preliminary data.</text>
</comment>
<organism evidence="1 2">
    <name type="scientific">Cellulomonas aerilata</name>
    <dbReference type="NCBI Taxonomy" id="515326"/>
    <lineage>
        <taxon>Bacteria</taxon>
        <taxon>Bacillati</taxon>
        <taxon>Actinomycetota</taxon>
        <taxon>Actinomycetes</taxon>
        <taxon>Micrococcales</taxon>
        <taxon>Cellulomonadaceae</taxon>
        <taxon>Cellulomonas</taxon>
    </lineage>
</organism>
<reference evidence="1 2" key="1">
    <citation type="submission" date="2019-07" db="EMBL/GenBank/DDBJ databases">
        <title>Whole genome shotgun sequence of Cellulomonas aerilata NBRC 106308.</title>
        <authorList>
            <person name="Hosoyama A."/>
            <person name="Uohara A."/>
            <person name="Ohji S."/>
            <person name="Ichikawa N."/>
        </authorList>
    </citation>
    <scope>NUCLEOTIDE SEQUENCE [LARGE SCALE GENOMIC DNA]</scope>
    <source>
        <strain evidence="1 2">NBRC 106308</strain>
    </source>
</reference>
<protein>
    <submittedName>
        <fullName evidence="1">Uncharacterized protein</fullName>
    </submittedName>
</protein>
<proteinExistence type="predicted"/>
<keyword evidence="2" id="KW-1185">Reference proteome</keyword>
<gene>
    <name evidence="1" type="ORF">CAE01nite_07640</name>
</gene>
<sequence>MNTMNTHVDVTRPATQSRRRYTIAPTPDGLRGGAVSIDGFPFARDPACPWNTMI</sequence>
<dbReference type="RefSeq" id="WP_186816402.1">
    <property type="nucleotide sequence ID" value="NZ_BAAARM010000001.1"/>
</dbReference>
<accession>A0A512D9A4</accession>
<name>A0A512D9A4_9CELL</name>